<evidence type="ECO:0000256" key="3">
    <source>
        <dbReference type="ARBA" id="ARBA00023125"/>
    </source>
</evidence>
<dbReference type="InterPro" id="IPR005119">
    <property type="entry name" value="LysR_subst-bd"/>
</dbReference>
<dbReference type="PANTHER" id="PTHR30126:SF40">
    <property type="entry name" value="HTH-TYPE TRANSCRIPTIONAL REGULATOR GLTR"/>
    <property type="match status" value="1"/>
</dbReference>
<evidence type="ECO:0000256" key="1">
    <source>
        <dbReference type="ARBA" id="ARBA00009437"/>
    </source>
</evidence>
<sequence>MNLLHLEYFYTVATEGGFLRASEKLRINQPAISRMVANLEDYFGFKLFEKVGRNVRLTSRGEEVFESCKKIFSEVENLKLSVGKISGECKGPLLIAASEPIASHFLPEKIAAILKRYPEIYPNIFSGPASMVIKKIEAGEIELGLFFHIPELGEKLIVDRKIEIPFRLVVRKDLKKDENVLSHFIGSREIDDTASKRFPTLEVLKKKYPKASIKTSSNNLTAHKELVLKGVGVSVLPEFLIEQELKSKTLIDVLPGEKFVFHMKLIKRKNAVTSLNALKLQEEIL</sequence>
<dbReference type="PANTHER" id="PTHR30126">
    <property type="entry name" value="HTH-TYPE TRANSCRIPTIONAL REGULATOR"/>
    <property type="match status" value="1"/>
</dbReference>
<dbReference type="InterPro" id="IPR036388">
    <property type="entry name" value="WH-like_DNA-bd_sf"/>
</dbReference>
<dbReference type="Pfam" id="PF00126">
    <property type="entry name" value="HTH_1"/>
    <property type="match status" value="1"/>
</dbReference>
<dbReference type="Gene3D" id="3.40.190.10">
    <property type="entry name" value="Periplasmic binding protein-like II"/>
    <property type="match status" value="2"/>
</dbReference>
<evidence type="ECO:0000313" key="6">
    <source>
        <dbReference type="EMBL" id="MDG0817718.1"/>
    </source>
</evidence>
<evidence type="ECO:0000313" key="7">
    <source>
        <dbReference type="Proteomes" id="UP001152321"/>
    </source>
</evidence>
<evidence type="ECO:0000256" key="2">
    <source>
        <dbReference type="ARBA" id="ARBA00023015"/>
    </source>
</evidence>
<organism evidence="6 7">
    <name type="scientific">Bdellovibrio svalbardensis</name>
    <dbReference type="NCBI Taxonomy" id="2972972"/>
    <lineage>
        <taxon>Bacteria</taxon>
        <taxon>Pseudomonadati</taxon>
        <taxon>Bdellovibrionota</taxon>
        <taxon>Bdellovibrionia</taxon>
        <taxon>Bdellovibrionales</taxon>
        <taxon>Pseudobdellovibrionaceae</taxon>
        <taxon>Bdellovibrio</taxon>
    </lineage>
</organism>
<dbReference type="PROSITE" id="PS50931">
    <property type="entry name" value="HTH_LYSR"/>
    <property type="match status" value="1"/>
</dbReference>
<dbReference type="SUPFAM" id="SSF53850">
    <property type="entry name" value="Periplasmic binding protein-like II"/>
    <property type="match status" value="1"/>
</dbReference>
<comment type="similarity">
    <text evidence="1">Belongs to the LysR transcriptional regulatory family.</text>
</comment>
<dbReference type="Pfam" id="PF03466">
    <property type="entry name" value="LysR_substrate"/>
    <property type="match status" value="1"/>
</dbReference>
<evidence type="ECO:0000259" key="5">
    <source>
        <dbReference type="PROSITE" id="PS50931"/>
    </source>
</evidence>
<dbReference type="InterPro" id="IPR000847">
    <property type="entry name" value="LysR_HTH_N"/>
</dbReference>
<dbReference type="SUPFAM" id="SSF46785">
    <property type="entry name" value="Winged helix' DNA-binding domain"/>
    <property type="match status" value="1"/>
</dbReference>
<comment type="caution">
    <text evidence="6">The sequence shown here is derived from an EMBL/GenBank/DDBJ whole genome shotgun (WGS) entry which is preliminary data.</text>
</comment>
<accession>A0ABT6DLG4</accession>
<dbReference type="PRINTS" id="PR00039">
    <property type="entry name" value="HTHLYSR"/>
</dbReference>
<keyword evidence="7" id="KW-1185">Reference proteome</keyword>
<dbReference type="Proteomes" id="UP001152321">
    <property type="component" value="Unassembled WGS sequence"/>
</dbReference>
<protein>
    <submittedName>
        <fullName evidence="6">LysR family transcriptional regulator</fullName>
    </submittedName>
</protein>
<keyword evidence="3" id="KW-0238">DNA-binding</keyword>
<dbReference type="RefSeq" id="WP_277579190.1">
    <property type="nucleotide sequence ID" value="NZ_JANRMI010000004.1"/>
</dbReference>
<keyword evidence="2" id="KW-0805">Transcription regulation</keyword>
<dbReference type="CDD" id="cd05466">
    <property type="entry name" value="PBP2_LTTR_substrate"/>
    <property type="match status" value="1"/>
</dbReference>
<proteinExistence type="inferred from homology"/>
<dbReference type="Gene3D" id="1.10.10.10">
    <property type="entry name" value="Winged helix-like DNA-binding domain superfamily/Winged helix DNA-binding domain"/>
    <property type="match status" value="1"/>
</dbReference>
<dbReference type="InterPro" id="IPR036390">
    <property type="entry name" value="WH_DNA-bd_sf"/>
</dbReference>
<feature type="domain" description="HTH lysR-type" evidence="5">
    <location>
        <begin position="1"/>
        <end position="58"/>
    </location>
</feature>
<evidence type="ECO:0000256" key="4">
    <source>
        <dbReference type="ARBA" id="ARBA00023163"/>
    </source>
</evidence>
<keyword evidence="4" id="KW-0804">Transcription</keyword>
<gene>
    <name evidence="6" type="ORF">NWE73_15155</name>
</gene>
<dbReference type="EMBL" id="JANRMI010000004">
    <property type="protein sequence ID" value="MDG0817718.1"/>
    <property type="molecule type" value="Genomic_DNA"/>
</dbReference>
<name>A0ABT6DLG4_9BACT</name>
<reference evidence="6" key="1">
    <citation type="submission" date="2022-08" db="EMBL/GenBank/DDBJ databases">
        <title>Novel Bdellovibrio Species Isolated from Svalbard: Designation Bdellovibrio svalbardensis.</title>
        <authorList>
            <person name="Mitchell R.J."/>
            <person name="Choi S.Y."/>
        </authorList>
    </citation>
    <scope>NUCLEOTIDE SEQUENCE</scope>
    <source>
        <strain evidence="6">PAP01</strain>
    </source>
</reference>